<dbReference type="Gene3D" id="3.80.10.10">
    <property type="entry name" value="Ribonuclease Inhibitor"/>
    <property type="match status" value="1"/>
</dbReference>
<dbReference type="PROSITE" id="PS50181">
    <property type="entry name" value="FBOX"/>
    <property type="match status" value="1"/>
</dbReference>
<name>A0A642VB66_9ASCO</name>
<accession>A0A642VB66</accession>
<dbReference type="EMBL" id="SWFS01000077">
    <property type="protein sequence ID" value="KAA8916959.1"/>
    <property type="molecule type" value="Genomic_DNA"/>
</dbReference>
<dbReference type="Proteomes" id="UP000761534">
    <property type="component" value="Unassembled WGS sequence"/>
</dbReference>
<reference evidence="2" key="1">
    <citation type="journal article" date="2019" name="G3 (Bethesda)">
        <title>Genome Assemblies of Two Rare Opportunistic Yeast Pathogens: Diutina rugosa (syn. Candida rugosa) and Trichomonascus ciferrii (syn. Candida ciferrii).</title>
        <authorList>
            <person name="Mixao V."/>
            <person name="Saus E."/>
            <person name="Hansen A.P."/>
            <person name="Lass-Florl C."/>
            <person name="Gabaldon T."/>
        </authorList>
    </citation>
    <scope>NUCLEOTIDE SEQUENCE</scope>
    <source>
        <strain evidence="2">CBS 4856</strain>
    </source>
</reference>
<gene>
    <name evidence="2" type="ORF">TRICI_000926</name>
</gene>
<evidence type="ECO:0000259" key="1">
    <source>
        <dbReference type="PROSITE" id="PS50181"/>
    </source>
</evidence>
<keyword evidence="3" id="KW-1185">Reference proteome</keyword>
<feature type="domain" description="F-box" evidence="1">
    <location>
        <begin position="1"/>
        <end position="43"/>
    </location>
</feature>
<protein>
    <recommendedName>
        <fullName evidence="1">F-box domain-containing protein</fullName>
    </recommendedName>
</protein>
<dbReference type="InterPro" id="IPR001810">
    <property type="entry name" value="F-box_dom"/>
</dbReference>
<evidence type="ECO:0000313" key="2">
    <source>
        <dbReference type="EMBL" id="KAA8916959.1"/>
    </source>
</evidence>
<evidence type="ECO:0000313" key="3">
    <source>
        <dbReference type="Proteomes" id="UP000761534"/>
    </source>
</evidence>
<dbReference type="InterPro" id="IPR032675">
    <property type="entry name" value="LRR_dom_sf"/>
</dbReference>
<comment type="caution">
    <text evidence="2">The sequence shown here is derived from an EMBL/GenBank/DDBJ whole genome shotgun (WGS) entry which is preliminary data.</text>
</comment>
<dbReference type="AlphaFoldDB" id="A0A642VB66"/>
<proteinExistence type="predicted"/>
<sequence>MDVLPNEVVLTIAEYTSSGDFVALRATCRQLDGLLARRQWSHVNVYGSRIEAKRRSSVPGMVSWMDKKSGMALYCSNEDSERMIKRYSQFVQSVVVWNLHDSYYELFGLWLTRYLHSPDVAIVGLLDDALIDFLNIVGPMSRGISLDVDLTLDRCPLDLEIAAQNIFRLSVTTSLPFVDWAPCLLKGIDPTALEILDFSCTAVRADELQHAFHRFTRLKSLRLTSIVKNDDGVAWIPSTVRTLSMHPTHHQMRGPVAAENGANVKNLTINQALHAGFGEPSGLYRGYKFSSIIRLTVRDTTPETVKLLQTVTCLQSLDFQDNDHVDVNKVLRNNAHSLKSLVIRNTTPSTNFNCLQQLNFLLVDTLIPPPPPSTTAYIMNKPPTLLHHPSLYLVCTCATSIIDNEGHSHVTHPQGTRLYQILNPTSP</sequence>
<dbReference type="VEuPathDB" id="FungiDB:TRICI_000926"/>
<organism evidence="2 3">
    <name type="scientific">Trichomonascus ciferrii</name>
    <dbReference type="NCBI Taxonomy" id="44093"/>
    <lineage>
        <taxon>Eukaryota</taxon>
        <taxon>Fungi</taxon>
        <taxon>Dikarya</taxon>
        <taxon>Ascomycota</taxon>
        <taxon>Saccharomycotina</taxon>
        <taxon>Dipodascomycetes</taxon>
        <taxon>Dipodascales</taxon>
        <taxon>Trichomonascaceae</taxon>
        <taxon>Trichomonascus</taxon>
        <taxon>Trichomonascus ciferrii complex</taxon>
    </lineage>
</organism>
<dbReference type="SUPFAM" id="SSF52047">
    <property type="entry name" value="RNI-like"/>
    <property type="match status" value="1"/>
</dbReference>